<feature type="region of interest" description="Disordered" evidence="6">
    <location>
        <begin position="116"/>
        <end position="137"/>
    </location>
</feature>
<evidence type="ECO:0000313" key="9">
    <source>
        <dbReference type="Proteomes" id="UP001341281"/>
    </source>
</evidence>
<evidence type="ECO:0000256" key="6">
    <source>
        <dbReference type="SAM" id="MobiDB-lite"/>
    </source>
</evidence>
<dbReference type="InterPro" id="IPR001005">
    <property type="entry name" value="SANT/Myb"/>
</dbReference>
<keyword evidence="4" id="KW-0804">Transcription</keyword>
<dbReference type="SUPFAM" id="SSF46689">
    <property type="entry name" value="Homeodomain-like"/>
    <property type="match status" value="1"/>
</dbReference>
<feature type="region of interest" description="Disordered" evidence="6">
    <location>
        <begin position="523"/>
        <end position="542"/>
    </location>
</feature>
<evidence type="ECO:0000256" key="3">
    <source>
        <dbReference type="ARBA" id="ARBA00023125"/>
    </source>
</evidence>
<feature type="region of interest" description="Disordered" evidence="6">
    <location>
        <begin position="218"/>
        <end position="297"/>
    </location>
</feature>
<evidence type="ECO:0000259" key="7">
    <source>
        <dbReference type="PROSITE" id="PS51294"/>
    </source>
</evidence>
<dbReference type="EMBL" id="CP144748">
    <property type="protein sequence ID" value="WVZ72974.1"/>
    <property type="molecule type" value="Genomic_DNA"/>
</dbReference>
<gene>
    <name evidence="8" type="ORF">U9M48_021351</name>
</gene>
<dbReference type="PROSITE" id="PS51294">
    <property type="entry name" value="HTH_MYB"/>
    <property type="match status" value="1"/>
</dbReference>
<feature type="region of interest" description="Disordered" evidence="6">
    <location>
        <begin position="1"/>
        <end position="29"/>
    </location>
</feature>
<feature type="compositionally biased region" description="Pro residues" evidence="6">
    <location>
        <begin position="527"/>
        <end position="540"/>
    </location>
</feature>
<feature type="compositionally biased region" description="Low complexity" evidence="6">
    <location>
        <begin position="19"/>
        <end position="29"/>
    </location>
</feature>
<dbReference type="PANTHER" id="PTHR31312:SF1">
    <property type="entry name" value="TRANSCRIPTION ACTIVATOR GLK1"/>
    <property type="match status" value="1"/>
</dbReference>
<keyword evidence="9" id="KW-1185">Reference proteome</keyword>
<dbReference type="InterPro" id="IPR044825">
    <property type="entry name" value="GLK1/2-like"/>
</dbReference>
<proteinExistence type="predicted"/>
<dbReference type="InterPro" id="IPR006447">
    <property type="entry name" value="Myb_dom_plants"/>
</dbReference>
<dbReference type="Pfam" id="PF00249">
    <property type="entry name" value="Myb_DNA-binding"/>
    <property type="match status" value="1"/>
</dbReference>
<evidence type="ECO:0000256" key="4">
    <source>
        <dbReference type="ARBA" id="ARBA00023163"/>
    </source>
</evidence>
<feature type="domain" description="HTH myb-type" evidence="7">
    <location>
        <begin position="291"/>
        <end position="350"/>
    </location>
</feature>
<keyword evidence="3" id="KW-0238">DNA-binding</keyword>
<dbReference type="GO" id="GO:0000976">
    <property type="term" value="F:transcription cis-regulatory region binding"/>
    <property type="evidence" value="ECO:0007669"/>
    <property type="project" value="TreeGrafter"/>
</dbReference>
<dbReference type="NCBIfam" id="TIGR01557">
    <property type="entry name" value="myb_SHAQKYF"/>
    <property type="match status" value="1"/>
</dbReference>
<dbReference type="GO" id="GO:0045893">
    <property type="term" value="P:positive regulation of DNA-templated transcription"/>
    <property type="evidence" value="ECO:0007669"/>
    <property type="project" value="InterPro"/>
</dbReference>
<organism evidence="8 9">
    <name type="scientific">Paspalum notatum var. saurae</name>
    <dbReference type="NCBI Taxonomy" id="547442"/>
    <lineage>
        <taxon>Eukaryota</taxon>
        <taxon>Viridiplantae</taxon>
        <taxon>Streptophyta</taxon>
        <taxon>Embryophyta</taxon>
        <taxon>Tracheophyta</taxon>
        <taxon>Spermatophyta</taxon>
        <taxon>Magnoliopsida</taxon>
        <taxon>Liliopsida</taxon>
        <taxon>Poales</taxon>
        <taxon>Poaceae</taxon>
        <taxon>PACMAD clade</taxon>
        <taxon>Panicoideae</taxon>
        <taxon>Andropogonodae</taxon>
        <taxon>Paspaleae</taxon>
        <taxon>Paspalinae</taxon>
        <taxon>Paspalum</taxon>
    </lineage>
</organism>
<feature type="compositionally biased region" description="Low complexity" evidence="6">
    <location>
        <begin position="251"/>
        <end position="268"/>
    </location>
</feature>
<dbReference type="InterPro" id="IPR009057">
    <property type="entry name" value="Homeodomain-like_sf"/>
</dbReference>
<keyword evidence="2" id="KW-0805">Transcription regulation</keyword>
<feature type="region of interest" description="Disordered" evidence="6">
    <location>
        <begin position="157"/>
        <end position="181"/>
    </location>
</feature>
<accession>A0AAQ3TFF4</accession>
<feature type="compositionally biased region" description="Basic residues" evidence="6">
    <location>
        <begin position="275"/>
        <end position="284"/>
    </location>
</feature>
<dbReference type="InterPro" id="IPR017930">
    <property type="entry name" value="Myb_dom"/>
</dbReference>
<evidence type="ECO:0000256" key="5">
    <source>
        <dbReference type="ARBA" id="ARBA00023242"/>
    </source>
</evidence>
<evidence type="ECO:0000256" key="1">
    <source>
        <dbReference type="ARBA" id="ARBA00004123"/>
    </source>
</evidence>
<dbReference type="Proteomes" id="UP001341281">
    <property type="component" value="Chromosome 04"/>
</dbReference>
<dbReference type="GO" id="GO:0005634">
    <property type="term" value="C:nucleus"/>
    <property type="evidence" value="ECO:0007669"/>
    <property type="project" value="UniProtKB-SubCell"/>
</dbReference>
<evidence type="ECO:0000313" key="8">
    <source>
        <dbReference type="EMBL" id="WVZ72974.1"/>
    </source>
</evidence>
<protein>
    <recommendedName>
        <fullName evidence="7">HTH myb-type domain-containing protein</fullName>
    </recommendedName>
</protein>
<comment type="subcellular location">
    <subcellularLocation>
        <location evidence="1">Nucleus</location>
    </subcellularLocation>
</comment>
<dbReference type="AlphaFoldDB" id="A0AAQ3TFF4"/>
<dbReference type="PANTHER" id="PTHR31312">
    <property type="entry name" value="TRANSCRIPTION ACTIVATOR GLK1"/>
    <property type="match status" value="1"/>
</dbReference>
<evidence type="ECO:0000256" key="2">
    <source>
        <dbReference type="ARBA" id="ARBA00023015"/>
    </source>
</evidence>
<name>A0AAQ3TFF4_PASNO</name>
<sequence>MLEVSSLRLCSPPTPPSPSSSSKAVAAAAATDPAPHQLIGFVGGDHVHAAGFPTSGPDDGFMDDDTDSLLLDYIDFSSCDVVVPFFDADGDVLPDLEADPTELLAEFSSSCAQGQLAHHQDYGGDDDPAAATVSPGPAAVAADDGCCRAVCLIIGDDNDEAKPPPPPPLDHPDVGNNEQQDLRQPTMEEVVVVVHEDKKAADEEKRWLLGVAAAAAAAADHNKKDKEGDEEEPAGGGSTYTTSNLQEEDSAAGAGADAKSSSSSASAAEGQQRYHQTHHGKKKPPPASNASKRKVKVDWTPDLHRRFVQAVEQLGIDKAVPSRILEIMGIQGLTRHNIASHLQKYRSHRKHLMAREAEAASWAQKRQMYAAAAAAGGGATPAPTLMMNSKQSSAAAAAGPRPWVVPTIGFPPPPAPFCRPLHVWGHPPAVNGTAAVEAAAPAPAPAMLLPLPAVWPRRPTWPVDPAAYWHQQYSAARKWGPPQPAAVTQGTPCMPAVPVPPPMPMQLPRFPVPPHPVPTTMYSRPPMAAPPPPAPAPAPPSSKLAELQLQLDAHPSKESIDAAIGDVLVKPWLPLPLGLKPPSLDSVMSELHRHGIPKVPPAAAAREP</sequence>
<dbReference type="GO" id="GO:0003700">
    <property type="term" value="F:DNA-binding transcription factor activity"/>
    <property type="evidence" value="ECO:0007669"/>
    <property type="project" value="InterPro"/>
</dbReference>
<reference evidence="8 9" key="1">
    <citation type="submission" date="2024-02" db="EMBL/GenBank/DDBJ databases">
        <title>High-quality chromosome-scale genome assembly of Pensacola bahiagrass (Paspalum notatum Flugge var. saurae).</title>
        <authorList>
            <person name="Vega J.M."/>
            <person name="Podio M."/>
            <person name="Orjuela J."/>
            <person name="Siena L.A."/>
            <person name="Pessino S.C."/>
            <person name="Combes M.C."/>
            <person name="Mariac C."/>
            <person name="Albertini E."/>
            <person name="Pupilli F."/>
            <person name="Ortiz J.P.A."/>
            <person name="Leblanc O."/>
        </authorList>
    </citation>
    <scope>NUCLEOTIDE SEQUENCE [LARGE SCALE GENOMIC DNA]</scope>
    <source>
        <strain evidence="8">R1</strain>
        <tissue evidence="8">Leaf</tissue>
    </source>
</reference>
<dbReference type="Gene3D" id="1.10.10.60">
    <property type="entry name" value="Homeodomain-like"/>
    <property type="match status" value="1"/>
</dbReference>
<dbReference type="FunFam" id="1.10.10.60:FF:000007">
    <property type="entry name" value="Two-component response regulator"/>
    <property type="match status" value="1"/>
</dbReference>
<keyword evidence="5" id="KW-0539">Nucleus</keyword>